<reference evidence="2" key="1">
    <citation type="journal article" date="2019" name="Int. J. Syst. Evol. Microbiol.">
        <title>The Global Catalogue of Microorganisms (GCM) 10K type strain sequencing project: providing services to taxonomists for standard genome sequencing and annotation.</title>
        <authorList>
            <consortium name="The Broad Institute Genomics Platform"/>
            <consortium name="The Broad Institute Genome Sequencing Center for Infectious Disease"/>
            <person name="Wu L."/>
            <person name="Ma J."/>
        </authorList>
    </citation>
    <scope>NUCLEOTIDE SEQUENCE [LARGE SCALE GENOMIC DNA]</scope>
    <source>
        <strain evidence="2">JCM 16601</strain>
    </source>
</reference>
<evidence type="ECO:0008006" key="3">
    <source>
        <dbReference type="Google" id="ProtNLM"/>
    </source>
</evidence>
<comment type="caution">
    <text evidence="1">The sequence shown here is derived from an EMBL/GenBank/DDBJ whole genome shotgun (WGS) entry which is preliminary data.</text>
</comment>
<protein>
    <recommendedName>
        <fullName evidence="3">SGNH hydrolase-type esterase domain-containing protein</fullName>
    </recommendedName>
</protein>
<dbReference type="EMBL" id="BAAAZC010000031">
    <property type="protein sequence ID" value="GAA3989859.1"/>
    <property type="molecule type" value="Genomic_DNA"/>
</dbReference>
<keyword evidence="2" id="KW-1185">Reference proteome</keyword>
<evidence type="ECO:0000313" key="2">
    <source>
        <dbReference type="Proteomes" id="UP001500742"/>
    </source>
</evidence>
<accession>A0ABP7QZK9</accession>
<gene>
    <name evidence="1" type="ORF">GCM10022210_49050</name>
</gene>
<dbReference type="SUPFAM" id="SSF52266">
    <property type="entry name" value="SGNH hydrolase"/>
    <property type="match status" value="1"/>
</dbReference>
<organism evidence="1 2">
    <name type="scientific">Mucilaginibacter dorajii</name>
    <dbReference type="NCBI Taxonomy" id="692994"/>
    <lineage>
        <taxon>Bacteria</taxon>
        <taxon>Pseudomonadati</taxon>
        <taxon>Bacteroidota</taxon>
        <taxon>Sphingobacteriia</taxon>
        <taxon>Sphingobacteriales</taxon>
        <taxon>Sphingobacteriaceae</taxon>
        <taxon>Mucilaginibacter</taxon>
    </lineage>
</organism>
<proteinExistence type="predicted"/>
<evidence type="ECO:0000313" key="1">
    <source>
        <dbReference type="EMBL" id="GAA3989859.1"/>
    </source>
</evidence>
<dbReference type="Proteomes" id="UP001500742">
    <property type="component" value="Unassembled WGS sequence"/>
</dbReference>
<name>A0ABP7QZK9_9SPHI</name>
<sequence length="360" mass="41165">MNAADLSVIITRIYDLNETEIFKVALLDGFLKKLDDLKNARRNARFTKKMEGGFRNGKNMVILAEGDSWFNYPVILTDVIDRICMEKNMAVYSLASGGDWLLNMLNARNYVEQLSVIRPDVFLISAGGNDLVGSRRLAAIVDPTGASIAYQNNLWAQKLITKAEKNIVPLDPEKFRDGLKYLSRDFFALLMFFHLQYYFLIRGILTGGVKDGEPKFPGIRIITQGYDFAIPSYDKRWGIKPWLWYVPLIRSFAGHGTWLKTPLQIRGINKPETQENVVYAMIYLFNEMMIEMGTIFEEDDKIKGRVFHIDSRDSLGKDGWTDELHPKPNHFMNTGHCFVKCINGEAVTYGNVYVVKSIFP</sequence>